<evidence type="ECO:0000256" key="1">
    <source>
        <dbReference type="SAM" id="MobiDB-lite"/>
    </source>
</evidence>
<accession>A0ABR3G3K1</accession>
<feature type="non-terminal residue" evidence="2">
    <location>
        <position position="1"/>
    </location>
</feature>
<protein>
    <submittedName>
        <fullName evidence="2">Uncharacterized protein</fullName>
    </submittedName>
</protein>
<keyword evidence="3" id="KW-1185">Reference proteome</keyword>
<dbReference type="Proteomes" id="UP001447188">
    <property type="component" value="Unassembled WGS sequence"/>
</dbReference>
<feature type="non-terminal residue" evidence="2">
    <location>
        <position position="115"/>
    </location>
</feature>
<evidence type="ECO:0000313" key="2">
    <source>
        <dbReference type="EMBL" id="KAL0630297.1"/>
    </source>
</evidence>
<reference evidence="2 3" key="1">
    <citation type="submission" date="2024-02" db="EMBL/GenBank/DDBJ databases">
        <title>Discinaceae phylogenomics.</title>
        <authorList>
            <person name="Dirks A.C."/>
            <person name="James T.Y."/>
        </authorList>
    </citation>
    <scope>NUCLEOTIDE SEQUENCE [LARGE SCALE GENOMIC DNA]</scope>
    <source>
        <strain evidence="2 3">ACD0624</strain>
    </source>
</reference>
<organism evidence="2 3">
    <name type="scientific">Discina gigas</name>
    <dbReference type="NCBI Taxonomy" id="1032678"/>
    <lineage>
        <taxon>Eukaryota</taxon>
        <taxon>Fungi</taxon>
        <taxon>Dikarya</taxon>
        <taxon>Ascomycota</taxon>
        <taxon>Pezizomycotina</taxon>
        <taxon>Pezizomycetes</taxon>
        <taxon>Pezizales</taxon>
        <taxon>Discinaceae</taxon>
        <taxon>Discina</taxon>
    </lineage>
</organism>
<name>A0ABR3G3K1_9PEZI</name>
<evidence type="ECO:0000313" key="3">
    <source>
        <dbReference type="Proteomes" id="UP001447188"/>
    </source>
</evidence>
<sequence>TKSPFRHGTLQPILPPTDASYTDEVEMTESEAEDTNTEEPFAVQGFRPGVSQTYGLSMSQIVEFLNTQKDTIHSLYTLIRRLQQDAKRATKQLPPPTSYHNVPALVEKVAILTTK</sequence>
<feature type="compositionally biased region" description="Acidic residues" evidence="1">
    <location>
        <begin position="21"/>
        <end position="37"/>
    </location>
</feature>
<gene>
    <name evidence="2" type="ORF">Q9L58_010856</name>
</gene>
<comment type="caution">
    <text evidence="2">The sequence shown here is derived from an EMBL/GenBank/DDBJ whole genome shotgun (WGS) entry which is preliminary data.</text>
</comment>
<proteinExistence type="predicted"/>
<feature type="region of interest" description="Disordered" evidence="1">
    <location>
        <begin position="1"/>
        <end position="37"/>
    </location>
</feature>
<dbReference type="EMBL" id="JBBBZM010000835">
    <property type="protein sequence ID" value="KAL0630297.1"/>
    <property type="molecule type" value="Genomic_DNA"/>
</dbReference>